<accession>A0A6M3IYS1</accession>
<protein>
    <submittedName>
        <fullName evidence="1">Uncharacterized protein</fullName>
    </submittedName>
</protein>
<evidence type="ECO:0000313" key="2">
    <source>
        <dbReference type="EMBL" id="QJA72815.1"/>
    </source>
</evidence>
<gene>
    <name evidence="2" type="ORF">MM415A02602_0008</name>
    <name evidence="1" type="ORF">MM415B00820_0037</name>
</gene>
<evidence type="ECO:0000313" key="1">
    <source>
        <dbReference type="EMBL" id="QJA62175.1"/>
    </source>
</evidence>
<dbReference type="EMBL" id="MT141463">
    <property type="protein sequence ID" value="QJA62175.1"/>
    <property type="molecule type" value="Genomic_DNA"/>
</dbReference>
<organism evidence="1">
    <name type="scientific">viral metagenome</name>
    <dbReference type="NCBI Taxonomy" id="1070528"/>
    <lineage>
        <taxon>unclassified sequences</taxon>
        <taxon>metagenomes</taxon>
        <taxon>organismal metagenomes</taxon>
    </lineage>
</organism>
<proteinExistence type="predicted"/>
<name>A0A6M3IYS1_9ZZZZ</name>
<reference evidence="1" key="1">
    <citation type="submission" date="2020-03" db="EMBL/GenBank/DDBJ databases">
        <title>The deep terrestrial virosphere.</title>
        <authorList>
            <person name="Holmfeldt K."/>
            <person name="Nilsson E."/>
            <person name="Simone D."/>
            <person name="Lopez-Fernandez M."/>
            <person name="Wu X."/>
            <person name="de Brujin I."/>
            <person name="Lundin D."/>
            <person name="Andersson A."/>
            <person name="Bertilsson S."/>
            <person name="Dopson M."/>
        </authorList>
    </citation>
    <scope>NUCLEOTIDE SEQUENCE</scope>
    <source>
        <strain evidence="2">MM415A02602</strain>
        <strain evidence="1">MM415B00820</strain>
    </source>
</reference>
<dbReference type="EMBL" id="MT141980">
    <property type="protein sequence ID" value="QJA72815.1"/>
    <property type="molecule type" value="Genomic_DNA"/>
</dbReference>
<sequence length="273" mass="31620">MTRNEVEKRLEKIIKGSLNHSMLVNNVLEFLEFNQFPFDELNEDLQRLKKKDFDSHITDPEQTKGESSSKFLYWINETNKRIDQLEGRINDYQVVIDSFFDGNLGKLKDIIVAAVKDQYIDVQKQVNDQKMKIDRLDDKINDYQVVIDSLFDGNLGKLKDVIETAVKDQYIDIQKQVNDQKRTYLNIKAGVADVLDDCLKDSRTSIFQLIAKFIDERLFESTNDLQKRIDTIPNWTGVIGAIEKIFDELITVWGASHLNSAHRTGNRERGTIS</sequence>
<dbReference type="AlphaFoldDB" id="A0A6M3IYS1"/>